<evidence type="ECO:0000256" key="5">
    <source>
        <dbReference type="ARBA" id="ARBA00023098"/>
    </source>
</evidence>
<dbReference type="NCBIfam" id="TIGR02032">
    <property type="entry name" value="GG-red-SF"/>
    <property type="match status" value="1"/>
</dbReference>
<dbReference type="Pfam" id="PF22578">
    <property type="entry name" value="GGR_cat"/>
    <property type="match status" value="1"/>
</dbReference>
<comment type="catalytic activity">
    <reaction evidence="8">
        <text>2,3-bis-O-(phytanyl)-sn-glycerol 1-phosphate + 8 A = 2,3-bis-O-(geranylgeranyl)-sn-glycerol 1-phosphate + 8 AH2</text>
        <dbReference type="Rhea" id="RHEA:64368"/>
        <dbReference type="ChEBI" id="CHEBI:13193"/>
        <dbReference type="ChEBI" id="CHEBI:17499"/>
        <dbReference type="ChEBI" id="CHEBI:58837"/>
        <dbReference type="ChEBI" id="CHEBI:73125"/>
    </reaction>
</comment>
<keyword evidence="6 8" id="KW-0594">Phospholipid biosynthesis</keyword>
<feature type="domain" description="Digeranylgeranylglycerophospholipid reductase catalytic" evidence="10">
    <location>
        <begin position="173"/>
        <end position="259"/>
    </location>
</feature>
<evidence type="ECO:0000256" key="8">
    <source>
        <dbReference type="HAMAP-Rule" id="MF_01287"/>
    </source>
</evidence>
<keyword evidence="4 8" id="KW-0560">Oxidoreductase</keyword>
<feature type="binding site" evidence="8">
    <location>
        <position position="278"/>
    </location>
    <ligand>
        <name>FAD</name>
        <dbReference type="ChEBI" id="CHEBI:57692"/>
    </ligand>
</feature>
<dbReference type="GO" id="GO:0071949">
    <property type="term" value="F:FAD binding"/>
    <property type="evidence" value="ECO:0007669"/>
    <property type="project" value="InterPro"/>
</dbReference>
<dbReference type="PRINTS" id="PR00420">
    <property type="entry name" value="RNGMNOXGNASE"/>
</dbReference>
<feature type="binding site" evidence="8">
    <location>
        <position position="97"/>
    </location>
    <ligand>
        <name>FAD</name>
        <dbReference type="ChEBI" id="CHEBI:57692"/>
    </ligand>
</feature>
<dbReference type="OrthoDB" id="6062at2157"/>
<gene>
    <name evidence="11" type="ORF">AMET1_0183</name>
</gene>
<dbReference type="Pfam" id="PF01494">
    <property type="entry name" value="FAD_binding_3"/>
    <property type="match status" value="1"/>
</dbReference>
<sequence length="392" mass="42384">MSLFDVVVVGGGPAGASAARFASEFGLDTLLVEKRQEIGTPVRCAEGVGKSVEEFIDVDEKFLSKEVVGARIHSPDGTYFDMNDDDAGDEVGYILERKIFDRELVKQAGESGAEIKLRTRATDLSREDGRVKVSLQRNGGVETVESKVVVGADGVESRVGRLAGIPTNLKLDDIQSCAQYLMTGLDDVDLDYTHFFVGNDVAPGGYAWIFPKGDNKANVGLGVSPVMADKKASQHLTDFVDNHPQLNGGKVIEEVYGGVPVTAPLPELTADNIMLIGDAARQVNPVTGGGILNGMRAGKIAAETAKKAIDDGDLTKKGLQPYEEKRQKIAKENKKYYKIKEIFQELDDEQFNSLVNSLEGVNVDELSVTGLVTKIAVKNPWIKDKIKDILAL</sequence>
<feature type="binding site" evidence="8">
    <location>
        <position position="14"/>
    </location>
    <ligand>
        <name>FAD</name>
        <dbReference type="ChEBI" id="CHEBI:57692"/>
    </ligand>
</feature>
<dbReference type="GO" id="GO:0046474">
    <property type="term" value="P:glycerophospholipid biosynthetic process"/>
    <property type="evidence" value="ECO:0007669"/>
    <property type="project" value="UniProtKB-UniRule"/>
</dbReference>
<feature type="binding site" evidence="8">
    <location>
        <position position="47"/>
    </location>
    <ligand>
        <name>FAD</name>
        <dbReference type="ChEBI" id="CHEBI:57692"/>
    </ligand>
</feature>
<dbReference type="GO" id="GO:0045550">
    <property type="term" value="F:geranylgeranyl reductase activity"/>
    <property type="evidence" value="ECO:0007669"/>
    <property type="project" value="InterPro"/>
</dbReference>
<dbReference type="GO" id="GO:0016628">
    <property type="term" value="F:oxidoreductase activity, acting on the CH-CH group of donors, NAD or NADP as acceptor"/>
    <property type="evidence" value="ECO:0007669"/>
    <property type="project" value="InterPro"/>
</dbReference>
<dbReference type="InterPro" id="IPR050407">
    <property type="entry name" value="Geranylgeranyl_reductase"/>
</dbReference>
<dbReference type="PANTHER" id="PTHR42685">
    <property type="entry name" value="GERANYLGERANYL DIPHOSPHATE REDUCTASE"/>
    <property type="match status" value="1"/>
</dbReference>
<feature type="binding site" evidence="8">
    <location>
        <position position="368"/>
    </location>
    <ligand>
        <name>a 2,3-bis-O-(geranylgeranyl)-sn-glycerol 1-phospholipid</name>
        <dbReference type="ChEBI" id="CHEBI:138140"/>
    </ligand>
</feature>
<comment type="cofactor">
    <cofactor evidence="8">
        <name>FAD</name>
        <dbReference type="ChEBI" id="CHEBI:57692"/>
    </cofactor>
    <text evidence="8">Binds 1 FAD per subunit.</text>
</comment>
<dbReference type="InterPro" id="IPR036188">
    <property type="entry name" value="FAD/NAD-bd_sf"/>
</dbReference>
<dbReference type="EC" id="1.3.-.-" evidence="8"/>
<dbReference type="InterPro" id="IPR023590">
    <property type="entry name" value="DGGGPL_reductase"/>
</dbReference>
<dbReference type="AlphaFoldDB" id="A0A1Y3GDG8"/>
<dbReference type="UniPathway" id="UPA00940"/>
<keyword evidence="3 8" id="KW-0274">FAD</keyword>
<dbReference type="SUPFAM" id="SSF51905">
    <property type="entry name" value="FAD/NAD(P)-binding domain"/>
    <property type="match status" value="1"/>
</dbReference>
<feature type="binding site" evidence="8">
    <location>
        <position position="44"/>
    </location>
    <ligand>
        <name>FAD</name>
        <dbReference type="ChEBI" id="CHEBI:57692"/>
    </ligand>
</feature>
<feature type="binding site" evidence="8">
    <location>
        <position position="45"/>
    </location>
    <ligand>
        <name>FAD</name>
        <dbReference type="ChEBI" id="CHEBI:57692"/>
    </ligand>
</feature>
<dbReference type="RefSeq" id="WP_201721223.1">
    <property type="nucleotide sequence ID" value="NZ_MRZU01000002.1"/>
</dbReference>
<keyword evidence="5 8" id="KW-0443">Lipid metabolism</keyword>
<evidence type="ECO:0000256" key="7">
    <source>
        <dbReference type="ARBA" id="ARBA00023264"/>
    </source>
</evidence>
<evidence type="ECO:0000256" key="6">
    <source>
        <dbReference type="ARBA" id="ARBA00023209"/>
    </source>
</evidence>
<feature type="domain" description="FAD-binding" evidence="9">
    <location>
        <begin position="5"/>
        <end position="167"/>
    </location>
</feature>
<feature type="binding site" evidence="8">
    <location>
        <position position="33"/>
    </location>
    <ligand>
        <name>FAD</name>
        <dbReference type="ChEBI" id="CHEBI:57692"/>
    </ligand>
</feature>
<comment type="catalytic activity">
    <reaction evidence="8">
        <text>archaetidylserine + 8 AH2 = 2,3-bis-O-phytanyl-sn-glycero-3-phospho-L-serine + 8 A</text>
        <dbReference type="Rhea" id="RHEA:84215"/>
        <dbReference type="ChEBI" id="CHEBI:13193"/>
        <dbReference type="ChEBI" id="CHEBI:17499"/>
        <dbReference type="ChEBI" id="CHEBI:71517"/>
        <dbReference type="ChEBI" id="CHEBI:74853"/>
    </reaction>
</comment>
<evidence type="ECO:0000259" key="10">
    <source>
        <dbReference type="Pfam" id="PF22578"/>
    </source>
</evidence>
<dbReference type="Gene3D" id="3.30.9.10">
    <property type="entry name" value="D-Amino Acid Oxidase, subunit A, domain 2"/>
    <property type="match status" value="1"/>
</dbReference>
<evidence type="ECO:0000313" key="11">
    <source>
        <dbReference type="EMBL" id="OUJ19512.1"/>
    </source>
</evidence>
<comment type="miscellaneous">
    <text evidence="8">Reduction reaction proceeds via syn addition of hydrogen for double bonds.</text>
</comment>
<dbReference type="HAMAP" id="MF_01287">
    <property type="entry name" value="DGGGPL_reductase"/>
    <property type="match status" value="1"/>
</dbReference>
<evidence type="ECO:0000313" key="12">
    <source>
        <dbReference type="Proteomes" id="UP000195137"/>
    </source>
</evidence>
<comment type="catalytic activity">
    <reaction evidence="8">
        <text>a 2,3-bis-O-phytanyl-sn-glycerol 1-phospholipid + 8 A = a 2,3-bis-O-(geranylgeranyl)-sn-glycerol 1-phospholipid + 8 AH2</text>
        <dbReference type="Rhea" id="RHEA:64376"/>
        <dbReference type="ChEBI" id="CHEBI:13193"/>
        <dbReference type="ChEBI" id="CHEBI:17499"/>
        <dbReference type="ChEBI" id="CHEBI:138139"/>
        <dbReference type="ChEBI" id="CHEBI:138140"/>
    </reaction>
</comment>
<comment type="catalytic activity">
    <reaction evidence="8">
        <text>CDP-2,3-bis-O-(geranylgeranyl)-sn-glycerol + 8 AH2 = CDP-2,3-bis-O-(phytanyl)-sn-glycerol + 8 A</text>
        <dbReference type="Rhea" id="RHEA:84207"/>
        <dbReference type="ChEBI" id="CHEBI:13193"/>
        <dbReference type="ChEBI" id="CHEBI:17499"/>
        <dbReference type="ChEBI" id="CHEBI:58838"/>
        <dbReference type="ChEBI" id="CHEBI:74004"/>
    </reaction>
</comment>
<dbReference type="InterPro" id="IPR011777">
    <property type="entry name" value="Geranylgeranyl_Rdtase_fam"/>
</dbReference>
<dbReference type="Proteomes" id="UP000195137">
    <property type="component" value="Unassembled WGS sequence"/>
</dbReference>
<evidence type="ECO:0000256" key="4">
    <source>
        <dbReference type="ARBA" id="ARBA00023002"/>
    </source>
</evidence>
<dbReference type="Gene3D" id="3.50.50.60">
    <property type="entry name" value="FAD/NAD(P)-binding domain"/>
    <property type="match status" value="1"/>
</dbReference>
<evidence type="ECO:0000256" key="1">
    <source>
        <dbReference type="ARBA" id="ARBA00022516"/>
    </source>
</evidence>
<proteinExistence type="inferred from homology"/>
<dbReference type="EMBL" id="MRZU01000002">
    <property type="protein sequence ID" value="OUJ19512.1"/>
    <property type="molecule type" value="Genomic_DNA"/>
</dbReference>
<evidence type="ECO:0000256" key="2">
    <source>
        <dbReference type="ARBA" id="ARBA00022630"/>
    </source>
</evidence>
<dbReference type="InterPro" id="IPR002938">
    <property type="entry name" value="FAD-bd"/>
</dbReference>
<dbReference type="GO" id="GO:0016020">
    <property type="term" value="C:membrane"/>
    <property type="evidence" value="ECO:0007669"/>
    <property type="project" value="GOC"/>
</dbReference>
<comment type="pathway">
    <text evidence="8">Membrane lipid metabolism; glycerophospholipid metabolism.</text>
</comment>
<organism evidence="11 12">
    <name type="scientific">Methanonatronarchaeum thermophilum</name>
    <dbReference type="NCBI Taxonomy" id="1927129"/>
    <lineage>
        <taxon>Archaea</taxon>
        <taxon>Methanobacteriati</taxon>
        <taxon>Methanobacteriota</taxon>
        <taxon>Methanonatronarchaeia</taxon>
        <taxon>Methanonatronarchaeales</taxon>
        <taxon>Methanonatronarchaeaceae</taxon>
        <taxon>Methanonatronarchaeum</taxon>
    </lineage>
</organism>
<keyword evidence="1 8" id="KW-0444">Lipid biosynthesis</keyword>
<comment type="similarity">
    <text evidence="8">Belongs to the geranylgeranyl reductase family. DGGGPL reductase subfamily.</text>
</comment>
<feature type="binding site" evidence="8">
    <location>
        <position position="290"/>
    </location>
    <ligand>
        <name>FAD</name>
        <dbReference type="ChEBI" id="CHEBI:57692"/>
    </ligand>
</feature>
<accession>A0A1Y3GDG8</accession>
<evidence type="ECO:0000259" key="9">
    <source>
        <dbReference type="Pfam" id="PF01494"/>
    </source>
</evidence>
<keyword evidence="2 8" id="KW-0285">Flavoprotein</keyword>
<feature type="binding site" evidence="8">
    <location>
        <position position="291"/>
    </location>
    <ligand>
        <name>FAD</name>
        <dbReference type="ChEBI" id="CHEBI:57692"/>
    </ligand>
</feature>
<name>A0A1Y3GDG8_9EURY</name>
<comment type="caution">
    <text evidence="8">Lacks conserved residue(s) required for the propagation of feature annotation.</text>
</comment>
<feature type="binding site" evidence="8">
    <location>
        <position position="121"/>
    </location>
    <ligand>
        <name>FAD</name>
        <dbReference type="ChEBI" id="CHEBI:57692"/>
    </ligand>
</feature>
<dbReference type="InterPro" id="IPR054715">
    <property type="entry name" value="GGR_cat"/>
</dbReference>
<reference evidence="11 12" key="1">
    <citation type="submission" date="2016-12" db="EMBL/GenBank/DDBJ databases">
        <title>Discovery of methanogenic haloarchaea.</title>
        <authorList>
            <person name="Sorokin D.Y."/>
            <person name="Makarova K.S."/>
            <person name="Abbas B."/>
            <person name="Ferrer M."/>
            <person name="Golyshin P.N."/>
        </authorList>
    </citation>
    <scope>NUCLEOTIDE SEQUENCE [LARGE SCALE GENOMIC DNA]</scope>
    <source>
        <strain evidence="11">AMET1</strain>
    </source>
</reference>
<keyword evidence="12" id="KW-1185">Reference proteome</keyword>
<keyword evidence="7 8" id="KW-1208">Phospholipid metabolism</keyword>
<dbReference type="GO" id="GO:0046467">
    <property type="term" value="P:membrane lipid biosynthetic process"/>
    <property type="evidence" value="ECO:0007669"/>
    <property type="project" value="InterPro"/>
</dbReference>
<protein>
    <recommendedName>
        <fullName evidence="8">Digeranylgeranylglycerophospholipid reductase</fullName>
        <shortName evidence="8">DGGGPL reductase</shortName>
        <ecNumber evidence="8">1.3.-.-</ecNumber>
    </recommendedName>
    <alternativeName>
        <fullName evidence="8">2,3-bis-O-geranylgeranylglyceryl phosphate reductase</fullName>
    </alternativeName>
    <alternativeName>
        <fullName evidence="8">Geranylgeranyl reductase</fullName>
        <shortName evidence="8">GGR</shortName>
    </alternativeName>
</protein>
<comment type="function">
    <text evidence="8">Is involved in the reduction of 2,3-digeranylgeranylglycerophospholipids (unsaturated archaeols) into 2,3-diphytanylglycerophospholipids (saturated archaeols) in the biosynthesis of archaeal membrane lipids. Catalyzes the formation of archaetidic acid (2,3-di-O-phytanyl-sn-glyceryl phosphate) from 2,3-di-O-geranylgeranylglyceryl phosphate (DGGGP) via the hydrogenation of each double bond of the isoprenoid chains. Is also probably able to reduce double bonds of geranyl groups in CDP-2,3-bis-O-(geranylgeranyl)-sn-glycerol and archaetidylserine, thus acting at various stages in the biosynthesis of archaeal membrane lipids.</text>
</comment>
<evidence type="ECO:0000256" key="3">
    <source>
        <dbReference type="ARBA" id="ARBA00022827"/>
    </source>
</evidence>
<dbReference type="PANTHER" id="PTHR42685:SF18">
    <property type="entry name" value="DIGERANYLGERANYLGLYCEROPHOSPHOLIPID REDUCTASE"/>
    <property type="match status" value="1"/>
</dbReference>
<comment type="caution">
    <text evidence="11">The sequence shown here is derived from an EMBL/GenBank/DDBJ whole genome shotgun (WGS) entry which is preliminary data.</text>
</comment>